<feature type="transmembrane region" description="Helical" evidence="1">
    <location>
        <begin position="28"/>
        <end position="48"/>
    </location>
</feature>
<evidence type="ECO:0000313" key="3">
    <source>
        <dbReference type="Proteomes" id="UP000218272"/>
    </source>
</evidence>
<keyword evidence="1" id="KW-1133">Transmembrane helix</keyword>
<name>A0A1E1F7N2_9SPHN</name>
<protein>
    <submittedName>
        <fullName evidence="2">Membrane protein</fullName>
    </submittedName>
</protein>
<accession>A0A1E1F7N2</accession>
<evidence type="ECO:0000313" key="2">
    <source>
        <dbReference type="EMBL" id="BAV66520.1"/>
    </source>
</evidence>
<dbReference type="RefSeq" id="WP_066516335.1">
    <property type="nucleotide sequence ID" value="NZ_AP017656.1"/>
</dbReference>
<feature type="transmembrane region" description="Helical" evidence="1">
    <location>
        <begin position="176"/>
        <end position="199"/>
    </location>
</feature>
<feature type="transmembrane region" description="Helical" evidence="1">
    <location>
        <begin position="54"/>
        <end position="74"/>
    </location>
</feature>
<sequence>MVGVKVDAVSGVSDAVGQQMLGTLRRNWGWIVFRGVLALALGVVSFLFPLSALFAFAMVFAAYAGADGILSMVAAVRGARRKEERWWAYVIRGIIGIATAVLFVLMPEVMTVGYALVTLVMLAIWAIVTGALEIVAATSLRKEISGEWLMGLSGALSVVLGIVIIILLVLDPLTTLPSAAWVIGSYAIFAGVVLLGLGFKLRRA</sequence>
<dbReference type="KEGG" id="sclo:SCLO_2001870"/>
<gene>
    <name evidence="2" type="ORF">SCLO_2001870</name>
</gene>
<keyword evidence="3" id="KW-1185">Reference proteome</keyword>
<keyword evidence="1" id="KW-0812">Transmembrane</keyword>
<dbReference type="AlphaFoldDB" id="A0A1E1F7N2"/>
<organism evidence="2 3">
    <name type="scientific">Sphingobium cloacae</name>
    <dbReference type="NCBI Taxonomy" id="120107"/>
    <lineage>
        <taxon>Bacteria</taxon>
        <taxon>Pseudomonadati</taxon>
        <taxon>Pseudomonadota</taxon>
        <taxon>Alphaproteobacteria</taxon>
        <taxon>Sphingomonadales</taxon>
        <taxon>Sphingomonadaceae</taxon>
        <taxon>Sphingobium</taxon>
    </lineage>
</organism>
<feature type="transmembrane region" description="Helical" evidence="1">
    <location>
        <begin position="86"/>
        <end position="106"/>
    </location>
</feature>
<keyword evidence="2" id="KW-0614">Plasmid</keyword>
<evidence type="ECO:0000256" key="1">
    <source>
        <dbReference type="SAM" id="Phobius"/>
    </source>
</evidence>
<proteinExistence type="predicted"/>
<dbReference type="PANTHER" id="PTHR34989:SF1">
    <property type="entry name" value="PROTEIN HDED"/>
    <property type="match status" value="1"/>
</dbReference>
<dbReference type="Proteomes" id="UP000218272">
    <property type="component" value="Plasmid pSCLO_2"/>
</dbReference>
<dbReference type="Pfam" id="PF03729">
    <property type="entry name" value="DUF308"/>
    <property type="match status" value="2"/>
</dbReference>
<dbReference type="GO" id="GO:0005886">
    <property type="term" value="C:plasma membrane"/>
    <property type="evidence" value="ECO:0007669"/>
    <property type="project" value="TreeGrafter"/>
</dbReference>
<reference evidence="2 3" key="1">
    <citation type="submission" date="2016-10" db="EMBL/GenBank/DDBJ databases">
        <title>Complete Genome Sequence of the Nonylphenol-Degrading Bacterium Sphingobium cloacae JCM 10874T.</title>
        <authorList>
            <person name="Ootsuka M."/>
            <person name="Nishizawa T."/>
            <person name="Ohta H."/>
        </authorList>
    </citation>
    <scope>NUCLEOTIDE SEQUENCE [LARGE SCALE GENOMIC DNA]</scope>
    <source>
        <strain evidence="2 3">JCM 10874</strain>
        <plasmid evidence="3">psclo_2 dna</plasmid>
    </source>
</reference>
<dbReference type="EMBL" id="AP017656">
    <property type="protein sequence ID" value="BAV66520.1"/>
    <property type="molecule type" value="Genomic_DNA"/>
</dbReference>
<dbReference type="InterPro" id="IPR005325">
    <property type="entry name" value="DUF308_memb"/>
</dbReference>
<feature type="transmembrane region" description="Helical" evidence="1">
    <location>
        <begin position="112"/>
        <end position="136"/>
    </location>
</feature>
<dbReference type="PANTHER" id="PTHR34989">
    <property type="entry name" value="PROTEIN HDED"/>
    <property type="match status" value="1"/>
</dbReference>
<feature type="transmembrane region" description="Helical" evidence="1">
    <location>
        <begin position="148"/>
        <end position="170"/>
    </location>
</feature>
<keyword evidence="1" id="KW-0472">Membrane</keyword>
<geneLocation type="plasmid" evidence="3">
    <name>psclo_2 dna</name>
</geneLocation>
<dbReference type="InterPro" id="IPR052712">
    <property type="entry name" value="Acid_resist_chaperone_HdeD"/>
</dbReference>